<feature type="region of interest" description="Disordered" evidence="1">
    <location>
        <begin position="91"/>
        <end position="118"/>
    </location>
</feature>
<evidence type="ECO:0000313" key="2">
    <source>
        <dbReference type="EMBL" id="GJU00181.1"/>
    </source>
</evidence>
<proteinExistence type="predicted"/>
<sequence length="540" mass="60754">MLCFTDREQVREGSTVNGASGLRWKSIHVTILTWLERFKQAKSPVLFEKAHVEPTSRAKGGDDGFTLSWANFKELFLPPIFPLRAEQDAPKSREYHSLRQRAGGEQSERPRLSLGSSQVESPGPFSYAWSFTDDAQGLVVVYYVNNNEQQSLRDNKQGNSGGWTANHRNRGQHVPPSYQLGSSKTRRLSRVLYFPVAPHCDVDTQVSVVVLRVLVLVAVQAGLSSERLQRTRVLLVRLVMLTRSLDAIRPRLCADSGPRLLTDYWYITGNCFRVQDRISRRTSRNSTIRDVEFNIEAYSGAEPISKLLSHASDELKELKDQFAMELCGARFYPSQVLSPWEALHHVVLFGQEKVRIFRPFSKDIPSIHDSFPQNCYASPFLYSASNHSRFSLNFTPGGFNALSREFPSATSLNDHCRAEAYDFNSAIRISMTFNFPLLQELSNNKMPSTLGIFGSSPIGRPVAETLGFMPRASGDKGEENLIELSLFERQDLRLRKSDSAYVVPENANPKGLGKRRNIDASSEVVPTLSQLDDEARDAIL</sequence>
<dbReference type="EMBL" id="BQNB010020838">
    <property type="protein sequence ID" value="GJU00181.1"/>
    <property type="molecule type" value="Genomic_DNA"/>
</dbReference>
<gene>
    <name evidence="2" type="ORF">Tco_1110519</name>
</gene>
<reference evidence="2" key="1">
    <citation type="journal article" date="2022" name="Int. J. Mol. Sci.">
        <title>Draft Genome of Tanacetum Coccineum: Genomic Comparison of Closely Related Tanacetum-Family Plants.</title>
        <authorList>
            <person name="Yamashiro T."/>
            <person name="Shiraishi A."/>
            <person name="Nakayama K."/>
            <person name="Satake H."/>
        </authorList>
    </citation>
    <scope>NUCLEOTIDE SEQUENCE</scope>
</reference>
<dbReference type="Proteomes" id="UP001151760">
    <property type="component" value="Unassembled WGS sequence"/>
</dbReference>
<comment type="caution">
    <text evidence="2">The sequence shown here is derived from an EMBL/GenBank/DDBJ whole genome shotgun (WGS) entry which is preliminary data.</text>
</comment>
<evidence type="ECO:0000256" key="1">
    <source>
        <dbReference type="SAM" id="MobiDB-lite"/>
    </source>
</evidence>
<organism evidence="2 3">
    <name type="scientific">Tanacetum coccineum</name>
    <dbReference type="NCBI Taxonomy" id="301880"/>
    <lineage>
        <taxon>Eukaryota</taxon>
        <taxon>Viridiplantae</taxon>
        <taxon>Streptophyta</taxon>
        <taxon>Embryophyta</taxon>
        <taxon>Tracheophyta</taxon>
        <taxon>Spermatophyta</taxon>
        <taxon>Magnoliopsida</taxon>
        <taxon>eudicotyledons</taxon>
        <taxon>Gunneridae</taxon>
        <taxon>Pentapetalae</taxon>
        <taxon>asterids</taxon>
        <taxon>campanulids</taxon>
        <taxon>Asterales</taxon>
        <taxon>Asteraceae</taxon>
        <taxon>Asteroideae</taxon>
        <taxon>Anthemideae</taxon>
        <taxon>Anthemidinae</taxon>
        <taxon>Tanacetum</taxon>
    </lineage>
</organism>
<accession>A0ABQ5IJG6</accession>
<protein>
    <submittedName>
        <fullName evidence="2">Uncharacterized protein</fullName>
    </submittedName>
</protein>
<name>A0ABQ5IJG6_9ASTR</name>
<evidence type="ECO:0000313" key="3">
    <source>
        <dbReference type="Proteomes" id="UP001151760"/>
    </source>
</evidence>
<keyword evidence="3" id="KW-1185">Reference proteome</keyword>
<reference evidence="2" key="2">
    <citation type="submission" date="2022-01" db="EMBL/GenBank/DDBJ databases">
        <authorList>
            <person name="Yamashiro T."/>
            <person name="Shiraishi A."/>
            <person name="Satake H."/>
            <person name="Nakayama K."/>
        </authorList>
    </citation>
    <scope>NUCLEOTIDE SEQUENCE</scope>
</reference>
<feature type="region of interest" description="Disordered" evidence="1">
    <location>
        <begin position="151"/>
        <end position="181"/>
    </location>
</feature>